<reference evidence="1" key="1">
    <citation type="submission" date="2024-12" db="EMBL/GenBank/DDBJ databases">
        <title>Comparative genomics and development of molecular markers within Purpureocillium lilacinum and among Purpureocillium species.</title>
        <authorList>
            <person name="Yeh Z.-Y."/>
            <person name="Ni N.-T."/>
            <person name="Lo P.-H."/>
            <person name="Mushyakhwo K."/>
            <person name="Lin C.-F."/>
            <person name="Nai Y.-S."/>
        </authorList>
    </citation>
    <scope>NUCLEOTIDE SEQUENCE</scope>
    <source>
        <strain evidence="1">NCHU-NPUST-175</strain>
    </source>
</reference>
<dbReference type="Proteomes" id="UP001638806">
    <property type="component" value="Unassembled WGS sequence"/>
</dbReference>
<evidence type="ECO:0000313" key="2">
    <source>
        <dbReference type="Proteomes" id="UP001638806"/>
    </source>
</evidence>
<name>A0ACC4DPV5_PURLI</name>
<accession>A0ACC4DPV5</accession>
<dbReference type="EMBL" id="JBGNUJ010000007">
    <property type="protein sequence ID" value="KAL3957476.1"/>
    <property type="molecule type" value="Genomic_DNA"/>
</dbReference>
<proteinExistence type="predicted"/>
<comment type="caution">
    <text evidence="1">The sequence shown here is derived from an EMBL/GenBank/DDBJ whole genome shotgun (WGS) entry which is preliminary data.</text>
</comment>
<keyword evidence="2" id="KW-1185">Reference proteome</keyword>
<sequence>MPKTPTTRSRPPQSLPAIRRQTSTFGTSSAPLPQKPRRVRLRRAPGPHRSPHAPRQGTPIPLSGPRERDCCRRRTTAVATAPDDCDLRPATCDRGVSGGSQA</sequence>
<organism evidence="1 2">
    <name type="scientific">Purpureocillium lilacinum</name>
    <name type="common">Paecilomyces lilacinus</name>
    <dbReference type="NCBI Taxonomy" id="33203"/>
    <lineage>
        <taxon>Eukaryota</taxon>
        <taxon>Fungi</taxon>
        <taxon>Dikarya</taxon>
        <taxon>Ascomycota</taxon>
        <taxon>Pezizomycotina</taxon>
        <taxon>Sordariomycetes</taxon>
        <taxon>Hypocreomycetidae</taxon>
        <taxon>Hypocreales</taxon>
        <taxon>Ophiocordycipitaceae</taxon>
        <taxon>Purpureocillium</taxon>
    </lineage>
</organism>
<gene>
    <name evidence="1" type="ORF">ACCO45_008054</name>
</gene>
<evidence type="ECO:0000313" key="1">
    <source>
        <dbReference type="EMBL" id="KAL3957476.1"/>
    </source>
</evidence>
<protein>
    <submittedName>
        <fullName evidence="1">Uncharacterized protein</fullName>
    </submittedName>
</protein>